<dbReference type="OrthoDB" id="2614698at2"/>
<comment type="caution">
    <text evidence="2">The sequence shown here is derived from an EMBL/GenBank/DDBJ whole genome shotgun (WGS) entry which is preliminary data.</text>
</comment>
<feature type="domain" description="Cyclic-phosphate processing Receiver" evidence="1">
    <location>
        <begin position="4"/>
        <end position="87"/>
    </location>
</feature>
<dbReference type="Proteomes" id="UP000281498">
    <property type="component" value="Unassembled WGS sequence"/>
</dbReference>
<gene>
    <name evidence="2" type="ORF">CR203_13770</name>
</gene>
<dbReference type="AlphaFoldDB" id="A0A3A9K8P6"/>
<reference evidence="2 3" key="1">
    <citation type="submission" date="2017-10" db="EMBL/GenBank/DDBJ databases">
        <title>Bacillus sp. nov., a halophilic bacterium isolated from a Keqin Lake.</title>
        <authorList>
            <person name="Wang H."/>
        </authorList>
    </citation>
    <scope>NUCLEOTIDE SEQUENCE [LARGE SCALE GENOMIC DNA]</scope>
    <source>
        <strain evidence="2 3">KCTC 13187</strain>
    </source>
</reference>
<organism evidence="2 3">
    <name type="scientific">Salipaludibacillus neizhouensis</name>
    <dbReference type="NCBI Taxonomy" id="885475"/>
    <lineage>
        <taxon>Bacteria</taxon>
        <taxon>Bacillati</taxon>
        <taxon>Bacillota</taxon>
        <taxon>Bacilli</taxon>
        <taxon>Bacillales</taxon>
        <taxon>Bacillaceae</taxon>
    </lineage>
</organism>
<evidence type="ECO:0000313" key="2">
    <source>
        <dbReference type="EMBL" id="RKL66892.1"/>
    </source>
</evidence>
<dbReference type="Pfam" id="PF20274">
    <property type="entry name" value="cREC_REC"/>
    <property type="match status" value="1"/>
</dbReference>
<keyword evidence="3" id="KW-1185">Reference proteome</keyword>
<evidence type="ECO:0000313" key="3">
    <source>
        <dbReference type="Proteomes" id="UP000281498"/>
    </source>
</evidence>
<evidence type="ECO:0000259" key="1">
    <source>
        <dbReference type="Pfam" id="PF20274"/>
    </source>
</evidence>
<name>A0A3A9K8P6_9BACI</name>
<dbReference type="EMBL" id="PDOE01000005">
    <property type="protein sequence ID" value="RKL66892.1"/>
    <property type="molecule type" value="Genomic_DNA"/>
</dbReference>
<proteinExistence type="predicted"/>
<accession>A0A3A9K8P6</accession>
<protein>
    <recommendedName>
        <fullName evidence="1">Cyclic-phosphate processing Receiver domain-containing protein</fullName>
    </recommendedName>
</protein>
<dbReference type="RefSeq" id="WP_110934689.1">
    <property type="nucleotide sequence ID" value="NZ_KZ614146.1"/>
</dbReference>
<sequence>MDKINVFLDDYRTCPVDYFLVETIDDCLLMMKDNEINQLSLDHDLENKYRNGFMLVEMMVAKQLFAESITIHSANVGAGKAMYKYLKSAQDEWKMPLNIIIKLRPLPLR</sequence>
<dbReference type="InterPro" id="IPR046909">
    <property type="entry name" value="cREC_REC"/>
</dbReference>